<proteinExistence type="predicted"/>
<dbReference type="EMBL" id="CAMPGE010024847">
    <property type="protein sequence ID" value="CAI2382663.1"/>
    <property type="molecule type" value="Genomic_DNA"/>
</dbReference>
<keyword evidence="2" id="KW-0732">Signal</keyword>
<evidence type="ECO:0000256" key="1">
    <source>
        <dbReference type="SAM" id="Phobius"/>
    </source>
</evidence>
<accession>A0AAD1XZT2</accession>
<feature type="signal peptide" evidence="2">
    <location>
        <begin position="1"/>
        <end position="19"/>
    </location>
</feature>
<evidence type="ECO:0000256" key="2">
    <source>
        <dbReference type="SAM" id="SignalP"/>
    </source>
</evidence>
<evidence type="ECO:0000313" key="3">
    <source>
        <dbReference type="EMBL" id="CAI2382663.1"/>
    </source>
</evidence>
<feature type="transmembrane region" description="Helical" evidence="1">
    <location>
        <begin position="667"/>
        <end position="690"/>
    </location>
</feature>
<protein>
    <submittedName>
        <fullName evidence="3">Uncharacterized protein</fullName>
    </submittedName>
</protein>
<comment type="caution">
    <text evidence="3">The sequence shown here is derived from an EMBL/GenBank/DDBJ whole genome shotgun (WGS) entry which is preliminary data.</text>
</comment>
<feature type="transmembrane region" description="Helical" evidence="1">
    <location>
        <begin position="724"/>
        <end position="746"/>
    </location>
</feature>
<keyword evidence="1" id="KW-0812">Transmembrane</keyword>
<keyword evidence="1" id="KW-0472">Membrane</keyword>
<evidence type="ECO:0000313" key="4">
    <source>
        <dbReference type="Proteomes" id="UP001295684"/>
    </source>
</evidence>
<reference evidence="3" key="1">
    <citation type="submission" date="2023-07" db="EMBL/GenBank/DDBJ databases">
        <authorList>
            <consortium name="AG Swart"/>
            <person name="Singh M."/>
            <person name="Singh A."/>
            <person name="Seah K."/>
            <person name="Emmerich C."/>
        </authorList>
    </citation>
    <scope>NUCLEOTIDE SEQUENCE</scope>
    <source>
        <strain evidence="3">DP1</strain>
    </source>
</reference>
<gene>
    <name evidence="3" type="ORF">ECRASSUSDP1_LOCUS24142</name>
</gene>
<keyword evidence="1" id="KW-1133">Transmembrane helix</keyword>
<organism evidence="3 4">
    <name type="scientific">Euplotes crassus</name>
    <dbReference type="NCBI Taxonomy" id="5936"/>
    <lineage>
        <taxon>Eukaryota</taxon>
        <taxon>Sar</taxon>
        <taxon>Alveolata</taxon>
        <taxon>Ciliophora</taxon>
        <taxon>Intramacronucleata</taxon>
        <taxon>Spirotrichea</taxon>
        <taxon>Hypotrichia</taxon>
        <taxon>Euplotida</taxon>
        <taxon>Euplotidae</taxon>
        <taxon>Moneuplotes</taxon>
    </lineage>
</organism>
<feature type="chain" id="PRO_5042024678" evidence="2">
    <location>
        <begin position="20"/>
        <end position="760"/>
    </location>
</feature>
<dbReference type="AlphaFoldDB" id="A0AAD1XZT2"/>
<sequence length="760" mass="88627">MKLITIAKILTYLFWVGDCDQEEKPLFYESWKILDDENDSIKIKSSHILAFRSDKARQHLIMMSEITEYMSNGKEQNYVMIQYNGTSYKFAEIASYNSFDVNEEKGMAYFHNSAKSPDTDGNLRIYCINYADAKMKEVKVYNITNLGLRLMAPEFGRLKVIEQTNKVVFTAKDTDSRKYICLFEENKEVGDKPSAKINCIRLRNQAWGETFIHYDDGINKSKVLFSKKADAKRITLQIIDFDYENEISYWIDTPETLSDNMPISDGYYYKYDNTDQVGYFYLFACFGQRLVLYKFDAVRDTLHLGNETYQMKLSESLTKITFIDTINDTNYCLFSSKSSNKGGSLQEEKTFLTIFSIKQNRTLVYEVNTKSNRIPLFLTDPRLHFALKDYNRPDVDKEIYYVKSTVLLESANIAVGIDYQPNITFQWLIEERVTLKINTSNPYSTVNESSAFGDSITPIFSTRIDTKNDKKNLTKNLNLAPKYIDIKNGDKFFVDATPDLEIDPIVELCDKKNDLKKDKHCDQFICTYHKNKTDNNLECEPKKILESPKDFRTYFDNKYSLSGFDKNTYYQPILISQSQCVNGCKKCEKLDDPTQNNDPNIQRKCSKCYTEIGYIKNGENICVPTFYYFIKYSQYVLTPVLTLLWALSWKQEYFNFFKLHILHYQSFYLILFITFNMSIWKTIFDAFIFFRGLSFPAVYLFPPAITRIPEKTTAEKQASVLGNIFNIIICSCFLLSSVSYFFMYVLRLCEKLGVNKLEPS</sequence>
<keyword evidence="4" id="KW-1185">Reference proteome</keyword>
<dbReference type="Proteomes" id="UP001295684">
    <property type="component" value="Unassembled WGS sequence"/>
</dbReference>
<name>A0AAD1XZT2_EUPCR</name>